<evidence type="ECO:0000256" key="8">
    <source>
        <dbReference type="ARBA" id="ARBA00030117"/>
    </source>
</evidence>
<evidence type="ECO:0000256" key="1">
    <source>
        <dbReference type="ARBA" id="ARBA00005322"/>
    </source>
</evidence>
<dbReference type="SUPFAM" id="SSF101498">
    <property type="entry name" value="Anti-sigma factor FlgM"/>
    <property type="match status" value="1"/>
</dbReference>
<accession>V5C4B7</accession>
<keyword evidence="5" id="KW-0805">Transcription regulation</keyword>
<keyword evidence="3" id="KW-0678">Repressor</keyword>
<dbReference type="eggNOG" id="COG2747">
    <property type="taxonomic scope" value="Bacteria"/>
</dbReference>
<comment type="function">
    <text evidence="7">Responsible for the coupling of flagellin expression to flagellar assembly by preventing expression of the flagellin genes when a component of the middle class of proteins is defective. It negatively regulates flagellar genes by inhibiting the activity of FliA by directly binding to FliA.</text>
</comment>
<dbReference type="InterPro" id="IPR007412">
    <property type="entry name" value="FlgM"/>
</dbReference>
<dbReference type="OrthoDB" id="6120348at2"/>
<dbReference type="InterPro" id="IPR035890">
    <property type="entry name" value="Anti-sigma-28_factor_FlgM_sf"/>
</dbReference>
<dbReference type="EMBL" id="AYLO01000025">
    <property type="protein sequence ID" value="ESS73327.1"/>
    <property type="molecule type" value="Genomic_DNA"/>
</dbReference>
<keyword evidence="11" id="KW-0282">Flagellum</keyword>
<dbReference type="GO" id="GO:0045892">
    <property type="term" value="P:negative regulation of DNA-templated transcription"/>
    <property type="evidence" value="ECO:0007669"/>
    <property type="project" value="InterPro"/>
</dbReference>
<evidence type="ECO:0000256" key="5">
    <source>
        <dbReference type="ARBA" id="ARBA00023015"/>
    </source>
</evidence>
<evidence type="ECO:0000256" key="6">
    <source>
        <dbReference type="ARBA" id="ARBA00023163"/>
    </source>
</evidence>
<organism evidence="11 12">
    <name type="scientific">Methyloglobulus morosus KoM1</name>
    <dbReference type="NCBI Taxonomy" id="1116472"/>
    <lineage>
        <taxon>Bacteria</taxon>
        <taxon>Pseudomonadati</taxon>
        <taxon>Pseudomonadota</taxon>
        <taxon>Gammaproteobacteria</taxon>
        <taxon>Methylococcales</taxon>
        <taxon>Methylococcaceae</taxon>
        <taxon>Methyloglobulus</taxon>
    </lineage>
</organism>
<name>V5C4B7_9GAMM</name>
<evidence type="ECO:0000256" key="4">
    <source>
        <dbReference type="ARBA" id="ARBA00022795"/>
    </source>
</evidence>
<evidence type="ECO:0000259" key="10">
    <source>
        <dbReference type="Pfam" id="PF04316"/>
    </source>
</evidence>
<sequence>MAIESITGRTRVPIATKAVPKTEMDGGNKAAKQAEKSDSIAITGIAQGIKKAFESSSSGAIVDAERVASVKKAIAEGSYQVNAERIADKMMQYENLTPQNK</sequence>
<dbReference type="NCBIfam" id="TIGR03824">
    <property type="entry name" value="FlgM_jcvi"/>
    <property type="match status" value="1"/>
</dbReference>
<protein>
    <recommendedName>
        <fullName evidence="2">Negative regulator of flagellin synthesis</fullName>
    </recommendedName>
    <alternativeName>
        <fullName evidence="8">Anti-sigma-28 factor</fullName>
    </alternativeName>
</protein>
<keyword evidence="11" id="KW-0966">Cell projection</keyword>
<feature type="domain" description="Anti-sigma-28 factor FlgM C-terminal" evidence="10">
    <location>
        <begin position="38"/>
        <end position="92"/>
    </location>
</feature>
<evidence type="ECO:0000313" key="11">
    <source>
        <dbReference type="EMBL" id="ESS73327.1"/>
    </source>
</evidence>
<evidence type="ECO:0000256" key="7">
    <source>
        <dbReference type="ARBA" id="ARBA00024739"/>
    </source>
</evidence>
<evidence type="ECO:0000256" key="2">
    <source>
        <dbReference type="ARBA" id="ARBA00017823"/>
    </source>
</evidence>
<comment type="caution">
    <text evidence="11">The sequence shown here is derived from an EMBL/GenBank/DDBJ whole genome shotgun (WGS) entry which is preliminary data.</text>
</comment>
<evidence type="ECO:0000256" key="3">
    <source>
        <dbReference type="ARBA" id="ARBA00022491"/>
    </source>
</evidence>
<evidence type="ECO:0000256" key="9">
    <source>
        <dbReference type="SAM" id="MobiDB-lite"/>
    </source>
</evidence>
<dbReference type="GO" id="GO:0044781">
    <property type="term" value="P:bacterial-type flagellum organization"/>
    <property type="evidence" value="ECO:0007669"/>
    <property type="project" value="UniProtKB-KW"/>
</dbReference>
<keyword evidence="12" id="KW-1185">Reference proteome</keyword>
<dbReference type="RefSeq" id="WP_023493640.1">
    <property type="nucleotide sequence ID" value="NZ_AYLO01000025.1"/>
</dbReference>
<feature type="compositionally biased region" description="Basic and acidic residues" evidence="9">
    <location>
        <begin position="20"/>
        <end position="37"/>
    </location>
</feature>
<keyword evidence="6" id="KW-0804">Transcription</keyword>
<reference evidence="11 12" key="1">
    <citation type="journal article" date="2013" name="Genome Announc.">
        <title>Draft Genome Sequence of the Methanotrophic Gammaproteobacterium Methyloglobulus morosus DSM 22980 Strain KoM1.</title>
        <authorList>
            <person name="Poehlein A."/>
            <person name="Deutzmann J.S."/>
            <person name="Daniel R."/>
            <person name="Simeonova D.D."/>
        </authorList>
    </citation>
    <scope>NUCLEOTIDE SEQUENCE [LARGE SCALE GENOMIC DNA]</scope>
    <source>
        <strain evidence="11 12">KoM1</strain>
    </source>
</reference>
<keyword evidence="4" id="KW-1005">Bacterial flagellum biogenesis</keyword>
<dbReference type="STRING" id="1116472.MGMO_25c00050"/>
<gene>
    <name evidence="11" type="primary">flgM</name>
    <name evidence="11" type="ORF">MGMO_25c00050</name>
</gene>
<proteinExistence type="inferred from homology"/>
<feature type="region of interest" description="Disordered" evidence="9">
    <location>
        <begin position="1"/>
        <end position="37"/>
    </location>
</feature>
<dbReference type="Proteomes" id="UP000017842">
    <property type="component" value="Unassembled WGS sequence"/>
</dbReference>
<comment type="similarity">
    <text evidence="1">Belongs to the FlgM family.</text>
</comment>
<dbReference type="AlphaFoldDB" id="V5C4B7"/>
<dbReference type="Pfam" id="PF04316">
    <property type="entry name" value="FlgM"/>
    <property type="match status" value="1"/>
</dbReference>
<evidence type="ECO:0000313" key="12">
    <source>
        <dbReference type="Proteomes" id="UP000017842"/>
    </source>
</evidence>
<dbReference type="InterPro" id="IPR031316">
    <property type="entry name" value="FlgM_C"/>
</dbReference>
<keyword evidence="11" id="KW-0969">Cilium</keyword>